<dbReference type="Pfam" id="PF04280">
    <property type="entry name" value="Tim44"/>
    <property type="match status" value="1"/>
</dbReference>
<feature type="region of interest" description="Disordered" evidence="1">
    <location>
        <begin position="30"/>
        <end position="65"/>
    </location>
</feature>
<dbReference type="SUPFAM" id="SSF54427">
    <property type="entry name" value="NTF2-like"/>
    <property type="match status" value="1"/>
</dbReference>
<dbReference type="EMBL" id="AP021857">
    <property type="protein sequence ID" value="BBO22344.1"/>
    <property type="molecule type" value="Genomic_DNA"/>
</dbReference>
<proteinExistence type="predicted"/>
<reference evidence="4" key="1">
    <citation type="journal article" name="DNA Res.">
        <title>The physiological potential of anammox bacteria as revealed by their core genome structure.</title>
        <authorList>
            <person name="Okubo T."/>
            <person name="Toyoda A."/>
            <person name="Fukuhara K."/>
            <person name="Uchiyama I."/>
            <person name="Harigaya Y."/>
            <person name="Kuroiwa M."/>
            <person name="Suzuki T."/>
            <person name="Murakami Y."/>
            <person name="Suwa Y."/>
            <person name="Takami H."/>
        </authorList>
    </citation>
    <scope>NUCLEOTIDE SEQUENCE</scope>
    <source>
        <strain evidence="4">317325-3</strain>
    </source>
</reference>
<dbReference type="SMART" id="SM00978">
    <property type="entry name" value="Tim44"/>
    <property type="match status" value="1"/>
</dbReference>
<gene>
    <name evidence="4" type="ORF">DSYM_30430</name>
</gene>
<feature type="transmembrane region" description="Helical" evidence="2">
    <location>
        <begin position="99"/>
        <end position="117"/>
    </location>
</feature>
<name>A0A809SCK6_9PROT</name>
<dbReference type="InterPro" id="IPR007379">
    <property type="entry name" value="Tim44-like_dom"/>
</dbReference>
<sequence length="281" mass="29494">MNKFLIAVFAAVFSLGFIVGDAEARRIGGGKSSGMQRNVTPTAPAAPTQNVAPAKPAQPAAAPQPAGNRWLGPIAGLAAGIGLAALLSHFGLGEGFASILMMLLIAAAVFFVVRLLFRRNAPQSQPLQYAGAGNASAPMRFEAPASGGGAASAASGSIPAGFDVDGFLRQAKLNFVRLQAANDAMNIEDIRNFTTPEMFAEIKLEIDERGRAPQQTDVVTLNAELLDVAEENRQYVASVRFHGAIRETEGAAPEAFDEVWHLTKPVDGSRGWAVAGIQQVN</sequence>
<feature type="domain" description="Tim44-like" evidence="3">
    <location>
        <begin position="148"/>
        <end position="279"/>
    </location>
</feature>
<evidence type="ECO:0000256" key="1">
    <source>
        <dbReference type="SAM" id="MobiDB-lite"/>
    </source>
</evidence>
<keyword evidence="2" id="KW-0472">Membrane</keyword>
<protein>
    <submittedName>
        <fullName evidence="4">Transporter</fullName>
    </submittedName>
</protein>
<dbReference type="PANTHER" id="PTHR41542">
    <property type="entry name" value="BLL5807 PROTEIN"/>
    <property type="match status" value="1"/>
</dbReference>
<keyword evidence="2" id="KW-1133">Transmembrane helix</keyword>
<feature type="transmembrane region" description="Helical" evidence="2">
    <location>
        <begin position="70"/>
        <end position="92"/>
    </location>
</feature>
<dbReference type="InterPro" id="IPR032710">
    <property type="entry name" value="NTF2-like_dom_sf"/>
</dbReference>
<evidence type="ECO:0000313" key="4">
    <source>
        <dbReference type="EMBL" id="BBO22344.1"/>
    </source>
</evidence>
<feature type="compositionally biased region" description="Polar residues" evidence="1">
    <location>
        <begin position="33"/>
        <end position="51"/>
    </location>
</feature>
<dbReference type="KEGG" id="ddz:DSYM_30430"/>
<evidence type="ECO:0000259" key="3">
    <source>
        <dbReference type="SMART" id="SM00978"/>
    </source>
</evidence>
<dbReference type="Proteomes" id="UP000662914">
    <property type="component" value="Chromosome"/>
</dbReference>
<accession>A0A809SCK6</accession>
<feature type="compositionally biased region" description="Low complexity" evidence="1">
    <location>
        <begin position="52"/>
        <end position="65"/>
    </location>
</feature>
<keyword evidence="2" id="KW-0812">Transmembrane</keyword>
<dbReference type="AlphaFoldDB" id="A0A809SCK6"/>
<evidence type="ECO:0000256" key="2">
    <source>
        <dbReference type="SAM" id="Phobius"/>
    </source>
</evidence>
<dbReference type="PANTHER" id="PTHR41542:SF1">
    <property type="entry name" value="BLL5807 PROTEIN"/>
    <property type="match status" value="1"/>
</dbReference>
<evidence type="ECO:0000313" key="5">
    <source>
        <dbReference type="Proteomes" id="UP000662914"/>
    </source>
</evidence>
<organism evidence="4 5">
    <name type="scientific">Candidatus Desulfobacillus denitrificans</name>
    <dbReference type="NCBI Taxonomy" id="2608985"/>
    <lineage>
        <taxon>Bacteria</taxon>
        <taxon>Pseudomonadati</taxon>
        <taxon>Pseudomonadota</taxon>
        <taxon>Betaproteobacteria</taxon>
        <taxon>Candidatus Desulfobacillus</taxon>
    </lineage>
</organism>